<proteinExistence type="predicted"/>
<evidence type="ECO:0000313" key="2">
    <source>
        <dbReference type="Proteomes" id="UP000827986"/>
    </source>
</evidence>
<dbReference type="EMBL" id="JAHDVG010000474">
    <property type="protein sequence ID" value="KAH1177233.1"/>
    <property type="molecule type" value="Genomic_DNA"/>
</dbReference>
<sequence>MIAPPPFPSLFSLKALPCACAPCRTTGPDLSEGLLQLPRPASNNIIGASSFSSARREDGPRAARVLSFPVRNPSGGSEALRLAPTYLMGKKKQETTRGGRRVHF</sequence>
<name>A0A9D3XD95_9SAUR</name>
<comment type="caution">
    <text evidence="1">The sequence shown here is derived from an EMBL/GenBank/DDBJ whole genome shotgun (WGS) entry which is preliminary data.</text>
</comment>
<gene>
    <name evidence="1" type="ORF">KIL84_010935</name>
</gene>
<dbReference type="AlphaFoldDB" id="A0A9D3XD95"/>
<organism evidence="1 2">
    <name type="scientific">Mauremys mutica</name>
    <name type="common">yellowpond turtle</name>
    <dbReference type="NCBI Taxonomy" id="74926"/>
    <lineage>
        <taxon>Eukaryota</taxon>
        <taxon>Metazoa</taxon>
        <taxon>Chordata</taxon>
        <taxon>Craniata</taxon>
        <taxon>Vertebrata</taxon>
        <taxon>Euteleostomi</taxon>
        <taxon>Archelosauria</taxon>
        <taxon>Testudinata</taxon>
        <taxon>Testudines</taxon>
        <taxon>Cryptodira</taxon>
        <taxon>Durocryptodira</taxon>
        <taxon>Testudinoidea</taxon>
        <taxon>Geoemydidae</taxon>
        <taxon>Geoemydinae</taxon>
        <taxon>Mauremys</taxon>
    </lineage>
</organism>
<reference evidence="1" key="1">
    <citation type="submission" date="2021-09" db="EMBL/GenBank/DDBJ databases">
        <title>The genome of Mauremys mutica provides insights into the evolution of semi-aquatic lifestyle.</title>
        <authorList>
            <person name="Gong S."/>
            <person name="Gao Y."/>
        </authorList>
    </citation>
    <scope>NUCLEOTIDE SEQUENCE</scope>
    <source>
        <strain evidence="1">MM-2020</strain>
        <tissue evidence="1">Muscle</tissue>
    </source>
</reference>
<dbReference type="Proteomes" id="UP000827986">
    <property type="component" value="Unassembled WGS sequence"/>
</dbReference>
<keyword evidence="2" id="KW-1185">Reference proteome</keyword>
<accession>A0A9D3XD95</accession>
<evidence type="ECO:0000313" key="1">
    <source>
        <dbReference type="EMBL" id="KAH1177233.1"/>
    </source>
</evidence>
<protein>
    <submittedName>
        <fullName evidence="1">Uncharacterized protein</fullName>
    </submittedName>
</protein>